<evidence type="ECO:0000256" key="1">
    <source>
        <dbReference type="SAM" id="Phobius"/>
    </source>
</evidence>
<dbReference type="RefSeq" id="WP_152773673.1">
    <property type="nucleotide sequence ID" value="NZ_VJZC01000192.1"/>
</dbReference>
<proteinExistence type="predicted"/>
<dbReference type="AlphaFoldDB" id="A0A5N8XL97"/>
<dbReference type="Proteomes" id="UP000400924">
    <property type="component" value="Unassembled WGS sequence"/>
</dbReference>
<keyword evidence="1" id="KW-1133">Transmembrane helix</keyword>
<gene>
    <name evidence="2" type="ORF">FNH08_24365</name>
</gene>
<keyword evidence="1" id="KW-0472">Membrane</keyword>
<dbReference type="EMBL" id="VJZC01000192">
    <property type="protein sequence ID" value="MPY60192.1"/>
    <property type="molecule type" value="Genomic_DNA"/>
</dbReference>
<evidence type="ECO:0000313" key="3">
    <source>
        <dbReference type="Proteomes" id="UP000400924"/>
    </source>
</evidence>
<reference evidence="2 3" key="1">
    <citation type="submission" date="2019-07" db="EMBL/GenBank/DDBJ databases">
        <title>New species of Amycolatopsis and Streptomyces.</title>
        <authorList>
            <person name="Duangmal K."/>
            <person name="Teo W.F.A."/>
            <person name="Lipun K."/>
        </authorList>
    </citation>
    <scope>NUCLEOTIDE SEQUENCE [LARGE SCALE GENOMIC DNA]</scope>
    <source>
        <strain evidence="2 3">NBRC 106415</strain>
    </source>
</reference>
<organism evidence="2 3">
    <name type="scientific">Streptomyces spongiae</name>
    <dbReference type="NCBI Taxonomy" id="565072"/>
    <lineage>
        <taxon>Bacteria</taxon>
        <taxon>Bacillati</taxon>
        <taxon>Actinomycetota</taxon>
        <taxon>Actinomycetes</taxon>
        <taxon>Kitasatosporales</taxon>
        <taxon>Streptomycetaceae</taxon>
        <taxon>Streptomyces</taxon>
    </lineage>
</organism>
<keyword evidence="1" id="KW-0812">Transmembrane</keyword>
<protein>
    <submittedName>
        <fullName evidence="2">Uncharacterized protein</fullName>
    </submittedName>
</protein>
<keyword evidence="3" id="KW-1185">Reference proteome</keyword>
<feature type="transmembrane region" description="Helical" evidence="1">
    <location>
        <begin position="35"/>
        <end position="58"/>
    </location>
</feature>
<name>A0A5N8XL97_9ACTN</name>
<evidence type="ECO:0000313" key="2">
    <source>
        <dbReference type="EMBL" id="MPY60192.1"/>
    </source>
</evidence>
<accession>A0A5N8XL97</accession>
<feature type="transmembrane region" description="Helical" evidence="1">
    <location>
        <begin position="7"/>
        <end position="29"/>
    </location>
</feature>
<comment type="caution">
    <text evidence="2">The sequence shown here is derived from an EMBL/GenBank/DDBJ whole genome shotgun (WGS) entry which is preliminary data.</text>
</comment>
<sequence>MDDERETLITGAVIGGGGTALLLVCGLIWGFPWHAMLLVVAFTVVLGFAIAAMSLADVRRDAERRARSLRGDLPAVVHRDGVEAGIVCSTDGDAEGEIRRLGLPQDVESVRGLLGRTTWRPVPFVVEQAFAEPTGIHAPRRGLRRGR</sequence>